<evidence type="ECO:0000256" key="2">
    <source>
        <dbReference type="ARBA" id="ARBA00022840"/>
    </source>
</evidence>
<keyword evidence="2" id="KW-0067">ATP-binding</keyword>
<dbReference type="SUPFAM" id="SSF52540">
    <property type="entry name" value="P-loop containing nucleoside triphosphate hydrolases"/>
    <property type="match status" value="1"/>
</dbReference>
<dbReference type="Pfam" id="PF08433">
    <property type="entry name" value="KTI12"/>
    <property type="match status" value="1"/>
</dbReference>
<proteinExistence type="predicted"/>
<keyword evidence="1" id="KW-0547">Nucleotide-binding</keyword>
<organism evidence="4 5">
    <name type="scientific">Candidatus Lokiarchaeum ossiferum</name>
    <dbReference type="NCBI Taxonomy" id="2951803"/>
    <lineage>
        <taxon>Archaea</taxon>
        <taxon>Promethearchaeati</taxon>
        <taxon>Promethearchaeota</taxon>
        <taxon>Promethearchaeia</taxon>
        <taxon>Promethearchaeales</taxon>
        <taxon>Promethearchaeaceae</taxon>
        <taxon>Candidatus Lokiarchaeum</taxon>
    </lineage>
</organism>
<evidence type="ECO:0000313" key="5">
    <source>
        <dbReference type="Proteomes" id="UP001208689"/>
    </source>
</evidence>
<dbReference type="PANTHER" id="PTHR20873:SF0">
    <property type="entry name" value="L-SERYL-TRNA(SEC) KINASE"/>
    <property type="match status" value="1"/>
</dbReference>
<feature type="region of interest" description="Disordered" evidence="3">
    <location>
        <begin position="192"/>
        <end position="219"/>
    </location>
</feature>
<dbReference type="EMBL" id="CP104013">
    <property type="protein sequence ID" value="UYP48734.1"/>
    <property type="molecule type" value="Genomic_DNA"/>
</dbReference>
<feature type="compositionally biased region" description="Basic and acidic residues" evidence="3">
    <location>
        <begin position="210"/>
        <end position="219"/>
    </location>
</feature>
<sequence length="298" mass="35006">MNEITKPKYTTRPILILLMGLPASGKSTFAQLLQEVCNFESMFDSVTIIDIDEIRTEMFGPIFQPEKENEVQAEKFKRVHQNLKSNSVVIVDDLHYFISMRHRYFEMSINENAIYIPIYFSNPEKVCLKWNFGRGSPIPSKLIHEIKVKFDFPGQKYKWDAPKLEIDFSRISLDGAIEKTLNQVRIEIENNKRKEEESKQMSLNQNSKESQVDESKNETEKLSRSLIHDIITEKISQSNKEDINRLLLKEYDIPLSSIEAPKILSELRKKFLIWKEQKEYEKISMNLFLEFLNESLSN</sequence>
<dbReference type="Proteomes" id="UP001208689">
    <property type="component" value="Chromosome"/>
</dbReference>
<dbReference type="InterPro" id="IPR013641">
    <property type="entry name" value="KTI12/PSTK"/>
</dbReference>
<dbReference type="InterPro" id="IPR027417">
    <property type="entry name" value="P-loop_NTPase"/>
</dbReference>
<evidence type="ECO:0000256" key="3">
    <source>
        <dbReference type="SAM" id="MobiDB-lite"/>
    </source>
</evidence>
<evidence type="ECO:0008006" key="6">
    <source>
        <dbReference type="Google" id="ProtNLM"/>
    </source>
</evidence>
<dbReference type="InterPro" id="IPR052648">
    <property type="entry name" value="Ser-tRNA(Sec)_kinase"/>
</dbReference>
<dbReference type="PANTHER" id="PTHR20873">
    <property type="entry name" value="L-SERYL-TRNA(SEC) KINASE"/>
    <property type="match status" value="1"/>
</dbReference>
<evidence type="ECO:0000313" key="4">
    <source>
        <dbReference type="EMBL" id="UYP48734.1"/>
    </source>
</evidence>
<gene>
    <name evidence="4" type="ORF">NEF87_005019</name>
</gene>
<dbReference type="Gene3D" id="3.40.50.300">
    <property type="entry name" value="P-loop containing nucleotide triphosphate hydrolases"/>
    <property type="match status" value="1"/>
</dbReference>
<keyword evidence="5" id="KW-1185">Reference proteome</keyword>
<evidence type="ECO:0000256" key="1">
    <source>
        <dbReference type="ARBA" id="ARBA00022741"/>
    </source>
</evidence>
<feature type="compositionally biased region" description="Polar residues" evidence="3">
    <location>
        <begin position="200"/>
        <end position="209"/>
    </location>
</feature>
<reference evidence="4" key="1">
    <citation type="submission" date="2022-09" db="EMBL/GenBank/DDBJ databases">
        <title>Actin cytoskeleton and complex cell architecture in an #Asgard archaeon.</title>
        <authorList>
            <person name="Ponce Toledo R.I."/>
            <person name="Schleper C."/>
            <person name="Rodrigues Oliveira T."/>
            <person name="Wollweber F."/>
            <person name="Xu J."/>
            <person name="Rittmann S."/>
            <person name="Klingl A."/>
            <person name="Pilhofer M."/>
        </authorList>
    </citation>
    <scope>NUCLEOTIDE SEQUENCE</scope>
    <source>
        <strain evidence="4">B-35</strain>
    </source>
</reference>
<name>A0ABY6I233_9ARCH</name>
<accession>A0ABY6I233</accession>
<protein>
    <recommendedName>
        <fullName evidence="6">L-seryl-tRNA(Sec) kinase</fullName>
    </recommendedName>
</protein>